<dbReference type="EMBL" id="JACXSI010000022">
    <property type="protein sequence ID" value="MBD3108668.1"/>
    <property type="molecule type" value="Genomic_DNA"/>
</dbReference>
<dbReference type="AlphaFoldDB" id="A0A927HCQ2"/>
<sequence>MAVETQASSELNVEEVGKYDEFQIEKGKLEYVTLDEMMSDFAKNFDPHFELYS</sequence>
<organism evidence="1 2">
    <name type="scientific">Peribacillus faecalis</name>
    <dbReference type="NCBI Taxonomy" id="2772559"/>
    <lineage>
        <taxon>Bacteria</taxon>
        <taxon>Bacillati</taxon>
        <taxon>Bacillota</taxon>
        <taxon>Bacilli</taxon>
        <taxon>Bacillales</taxon>
        <taxon>Bacillaceae</taxon>
        <taxon>Peribacillus</taxon>
    </lineage>
</organism>
<comment type="caution">
    <text evidence="1">The sequence shown here is derived from an EMBL/GenBank/DDBJ whole genome shotgun (WGS) entry which is preliminary data.</text>
</comment>
<gene>
    <name evidence="1" type="ORF">IEO70_09840</name>
</gene>
<reference evidence="1" key="1">
    <citation type="submission" date="2020-09" db="EMBL/GenBank/DDBJ databases">
        <title>Bacillus faecalis sp. nov., a moderately halophilic bacterium isolated from cow faeces.</title>
        <authorList>
            <person name="Jiang L."/>
            <person name="Lee J."/>
        </authorList>
    </citation>
    <scope>NUCLEOTIDE SEQUENCE</scope>
    <source>
        <strain evidence="1">AGMB 02131</strain>
    </source>
</reference>
<accession>A0A927HCQ2</accession>
<protein>
    <submittedName>
        <fullName evidence="1">Uncharacterized protein</fullName>
    </submittedName>
</protein>
<dbReference type="RefSeq" id="WP_190998206.1">
    <property type="nucleotide sequence ID" value="NZ_JACXSI010000022.1"/>
</dbReference>
<name>A0A927HCQ2_9BACI</name>
<evidence type="ECO:0000313" key="1">
    <source>
        <dbReference type="EMBL" id="MBD3108668.1"/>
    </source>
</evidence>
<proteinExistence type="predicted"/>
<keyword evidence="2" id="KW-1185">Reference proteome</keyword>
<evidence type="ECO:0000313" key="2">
    <source>
        <dbReference type="Proteomes" id="UP000602076"/>
    </source>
</evidence>
<dbReference type="Proteomes" id="UP000602076">
    <property type="component" value="Unassembled WGS sequence"/>
</dbReference>